<feature type="chain" id="PRO_5040764280" evidence="2">
    <location>
        <begin position="27"/>
        <end position="181"/>
    </location>
</feature>
<feature type="region of interest" description="Disordered" evidence="1">
    <location>
        <begin position="30"/>
        <end position="49"/>
    </location>
</feature>
<reference evidence="3" key="1">
    <citation type="submission" date="2022-10" db="EMBL/GenBank/DDBJ databases">
        <authorList>
            <person name="Botero Cardona J."/>
        </authorList>
    </citation>
    <scope>NUCLEOTIDE SEQUENCE</scope>
    <source>
        <strain evidence="3">LMG 31819</strain>
        <strain evidence="4">R-53529</strain>
    </source>
</reference>
<evidence type="ECO:0000313" key="4">
    <source>
        <dbReference type="EMBL" id="CAI3945493.1"/>
    </source>
</evidence>
<accession>A0A9W4XHN6</accession>
<proteinExistence type="predicted"/>
<keyword evidence="6" id="KW-1185">Reference proteome</keyword>
<dbReference type="EMBL" id="CAMXCM010000002">
    <property type="protein sequence ID" value="CAI3937963.1"/>
    <property type="molecule type" value="Genomic_DNA"/>
</dbReference>
<evidence type="ECO:0000313" key="3">
    <source>
        <dbReference type="EMBL" id="CAI3937963.1"/>
    </source>
</evidence>
<sequence length="181" mass="19985">MYSFNSKLLTLCFVMGLTIVPVQSYAHESHTTHTDPTHCEAPPKEMSSWKEPSSISAAKTSEELSHSTVTINQAVQASLFPTRTVKFVVNPEERGGSVSFAGMVQFNVPTQATYRIITDSRPWVEMVKDGKTIESSKHQHGSKCLGMEKVLDFPLSPGQHTIEFTANGKDTIKFIIVPVSK</sequence>
<dbReference type="Proteomes" id="UP001154259">
    <property type="component" value="Unassembled WGS sequence"/>
</dbReference>
<name>A0A9W4XHN6_9PROT</name>
<evidence type="ECO:0000256" key="2">
    <source>
        <dbReference type="SAM" id="SignalP"/>
    </source>
</evidence>
<gene>
    <name evidence="4" type="ORF">R53529_LOCUS1378</name>
    <name evidence="3" type="ORF">R53530_LOCUS1056</name>
</gene>
<evidence type="ECO:0000256" key="1">
    <source>
        <dbReference type="SAM" id="MobiDB-lite"/>
    </source>
</evidence>
<comment type="caution">
    <text evidence="3">The sequence shown here is derived from an EMBL/GenBank/DDBJ whole genome shotgun (WGS) entry which is preliminary data.</text>
</comment>
<protein>
    <submittedName>
        <fullName evidence="3">Uncharacterized protein</fullName>
    </submittedName>
</protein>
<evidence type="ECO:0000313" key="6">
    <source>
        <dbReference type="Proteomes" id="UP001154259"/>
    </source>
</evidence>
<feature type="signal peptide" evidence="2">
    <location>
        <begin position="1"/>
        <end position="26"/>
    </location>
</feature>
<dbReference type="Proteomes" id="UP001154255">
    <property type="component" value="Unassembled WGS sequence"/>
</dbReference>
<evidence type="ECO:0000313" key="5">
    <source>
        <dbReference type="Proteomes" id="UP001154255"/>
    </source>
</evidence>
<keyword evidence="2" id="KW-0732">Signal</keyword>
<dbReference type="RefSeq" id="WP_271789809.1">
    <property type="nucleotide sequence ID" value="NZ_CAMXCM010000002.1"/>
</dbReference>
<dbReference type="EMBL" id="CAMXCS010000002">
    <property type="protein sequence ID" value="CAI3945493.1"/>
    <property type="molecule type" value="Genomic_DNA"/>
</dbReference>
<feature type="compositionally biased region" description="Basic and acidic residues" evidence="1">
    <location>
        <begin position="30"/>
        <end position="43"/>
    </location>
</feature>
<dbReference type="AlphaFoldDB" id="A0A9W4XHN6"/>
<organism evidence="3 5">
    <name type="scientific">Commensalibacter communis</name>
    <dbReference type="NCBI Taxonomy" id="2972786"/>
    <lineage>
        <taxon>Bacteria</taxon>
        <taxon>Pseudomonadati</taxon>
        <taxon>Pseudomonadota</taxon>
        <taxon>Alphaproteobacteria</taxon>
        <taxon>Acetobacterales</taxon>
        <taxon>Acetobacteraceae</taxon>
    </lineage>
</organism>